<evidence type="ECO:0000256" key="4">
    <source>
        <dbReference type="RuleBase" id="RU003887"/>
    </source>
</evidence>
<evidence type="ECO:0000256" key="3">
    <source>
        <dbReference type="PROSITE-ProRule" id="PRU00182"/>
    </source>
</evidence>
<sequence>MEVRLQKIISQWGIASRREAEEMIEQSRVRINGEVARLGQKADPEKDIITVDGELVSVIERPSLVYLLLHKPLGVVSTCDDPQRRKTVLDLLPKELSSGKGIHPVGRLDADTTGALILTNDGDLTFGLTHPRHNVPKTYRVLVEGHPPQEVLKMWRQGVLLEGRKTRPAQVKKIESLAYSTWLEVVLKEGRNRQIRRVARQLGHPVIGLHRTAIGSIQLQAPGQGLLAVGEYRYLEDFEIRFLRKAVEEVKSLDSGSHRSKF</sequence>
<dbReference type="Gene3D" id="3.10.290.10">
    <property type="entry name" value="RNA-binding S4 domain"/>
    <property type="match status" value="1"/>
</dbReference>
<dbReference type="CDD" id="cd02870">
    <property type="entry name" value="PseudoU_synth_RsuA_like"/>
    <property type="match status" value="1"/>
</dbReference>
<dbReference type="SUPFAM" id="SSF55174">
    <property type="entry name" value="Alpha-L RNA-binding motif"/>
    <property type="match status" value="1"/>
</dbReference>
<dbReference type="PANTHER" id="PTHR47683">
    <property type="entry name" value="PSEUDOURIDINE SYNTHASE FAMILY PROTEIN-RELATED"/>
    <property type="match status" value="1"/>
</dbReference>
<organism evidence="7">
    <name type="scientific">Tolypothrix bouteillei VB521301</name>
    <dbReference type="NCBI Taxonomy" id="1479485"/>
    <lineage>
        <taxon>Bacteria</taxon>
        <taxon>Bacillati</taxon>
        <taxon>Cyanobacteriota</taxon>
        <taxon>Cyanophyceae</taxon>
        <taxon>Nostocales</taxon>
        <taxon>Tolypothrichaceae</taxon>
        <taxon>Tolypothrix</taxon>
    </lineage>
</organism>
<accession>A0A0C1MYH6</accession>
<dbReference type="PROSITE" id="PS50889">
    <property type="entry name" value="S4"/>
    <property type="match status" value="1"/>
</dbReference>
<evidence type="ECO:0000313" key="7">
    <source>
        <dbReference type="EMBL" id="KIE07417.1"/>
    </source>
</evidence>
<keyword evidence="3" id="KW-0694">RNA-binding</keyword>
<dbReference type="PROSITE" id="PS01149">
    <property type="entry name" value="PSI_RSU"/>
    <property type="match status" value="1"/>
</dbReference>
<dbReference type="InterPro" id="IPR020103">
    <property type="entry name" value="PsdUridine_synth_cat_dom_sf"/>
</dbReference>
<dbReference type="GO" id="GO:0003723">
    <property type="term" value="F:RNA binding"/>
    <property type="evidence" value="ECO:0007669"/>
    <property type="project" value="UniProtKB-KW"/>
</dbReference>
<dbReference type="InterPro" id="IPR050343">
    <property type="entry name" value="RsuA_PseudoU_synthase"/>
</dbReference>
<dbReference type="Pfam" id="PF01479">
    <property type="entry name" value="S4"/>
    <property type="match status" value="1"/>
</dbReference>
<dbReference type="SUPFAM" id="SSF55120">
    <property type="entry name" value="Pseudouridine synthase"/>
    <property type="match status" value="1"/>
</dbReference>
<dbReference type="Pfam" id="PF00849">
    <property type="entry name" value="PseudoU_synth_2"/>
    <property type="match status" value="1"/>
</dbReference>
<dbReference type="SMART" id="SM00363">
    <property type="entry name" value="S4"/>
    <property type="match status" value="1"/>
</dbReference>
<proteinExistence type="inferred from homology"/>
<comment type="similarity">
    <text evidence="1 4">Belongs to the pseudouridine synthase RsuA family.</text>
</comment>
<dbReference type="Proteomes" id="UP000029738">
    <property type="component" value="Unassembled WGS sequence"/>
</dbReference>
<dbReference type="OrthoDB" id="9807213at2"/>
<dbReference type="AlphaFoldDB" id="A0A0C1MYH6"/>
<keyword evidence="2 4" id="KW-0413">Isomerase</keyword>
<dbReference type="PANTHER" id="PTHR47683:SF2">
    <property type="entry name" value="RNA-BINDING S4 DOMAIN-CONTAINING PROTEIN"/>
    <property type="match status" value="1"/>
</dbReference>
<dbReference type="Gene3D" id="3.30.2350.10">
    <property type="entry name" value="Pseudouridine synthase"/>
    <property type="match status" value="1"/>
</dbReference>
<reference evidence="7" key="1">
    <citation type="journal article" date="2015" name="Genome Announc.">
        <title>Draft Genome Sequence of Tolypothrix boutellei Strain VB521301.</title>
        <authorList>
            <person name="Chandrababunaidu M.M."/>
            <person name="Singh D."/>
            <person name="Sen D."/>
            <person name="Bhan S."/>
            <person name="Das S."/>
            <person name="Gupta A."/>
            <person name="Adhikary S.P."/>
            <person name="Tripathy S."/>
        </authorList>
    </citation>
    <scope>NUCLEOTIDE SEQUENCE</scope>
    <source>
        <strain evidence="7">VB521301</strain>
    </source>
</reference>
<dbReference type="InterPro" id="IPR000748">
    <property type="entry name" value="PsdUridine_synth_RsuA/RluB/E/F"/>
</dbReference>
<evidence type="ECO:0000259" key="5">
    <source>
        <dbReference type="SMART" id="SM00363"/>
    </source>
</evidence>
<dbReference type="InterPro" id="IPR002942">
    <property type="entry name" value="S4_RNA-bd"/>
</dbReference>
<evidence type="ECO:0000313" key="8">
    <source>
        <dbReference type="Proteomes" id="UP000029738"/>
    </source>
</evidence>
<dbReference type="InterPro" id="IPR006145">
    <property type="entry name" value="PsdUridine_synth_RsuA/RluA"/>
</dbReference>
<dbReference type="NCBIfam" id="TIGR00093">
    <property type="entry name" value="pseudouridine synthase"/>
    <property type="match status" value="1"/>
</dbReference>
<keyword evidence="8" id="KW-1185">Reference proteome</keyword>
<dbReference type="InterPro" id="IPR018496">
    <property type="entry name" value="PsdUridine_synth_RsuA/RluB_CS"/>
</dbReference>
<comment type="caution">
    <text evidence="7">The sequence shown here is derived from an EMBL/GenBank/DDBJ whole genome shotgun (WGS) entry which is preliminary data.</text>
</comment>
<dbReference type="EMBL" id="JHEG02000059">
    <property type="protein sequence ID" value="KIE07417.1"/>
    <property type="molecule type" value="Genomic_DNA"/>
</dbReference>
<dbReference type="STRING" id="1479485.DA73_0240705"/>
<evidence type="ECO:0000256" key="2">
    <source>
        <dbReference type="ARBA" id="ARBA00023235"/>
    </source>
</evidence>
<evidence type="ECO:0000313" key="6">
    <source>
        <dbReference type="EMBL" id="KAF3889113.1"/>
    </source>
</evidence>
<dbReference type="EC" id="5.4.99.-" evidence="4"/>
<dbReference type="GO" id="GO:0120159">
    <property type="term" value="F:rRNA pseudouridine synthase activity"/>
    <property type="evidence" value="ECO:0007669"/>
    <property type="project" value="UniProtKB-ARBA"/>
</dbReference>
<feature type="domain" description="RNA-binding S4" evidence="5">
    <location>
        <begin position="3"/>
        <end position="64"/>
    </location>
</feature>
<dbReference type="InterPro" id="IPR036986">
    <property type="entry name" value="S4_RNA-bd_sf"/>
</dbReference>
<gene>
    <name evidence="7" type="ORF">DA73_0240705</name>
    <name evidence="6" type="ORF">DA73_0400029265</name>
</gene>
<reference evidence="6" key="2">
    <citation type="submission" date="2019-11" db="EMBL/GenBank/DDBJ databases">
        <title>Improved Assembly of Tolypothrix boutellei genome.</title>
        <authorList>
            <person name="Sarangi A.N."/>
            <person name="Mukherjee M."/>
            <person name="Ghosh S."/>
            <person name="Singh D."/>
            <person name="Das A."/>
            <person name="Kant S."/>
            <person name="Prusty A."/>
            <person name="Tripathy S."/>
        </authorList>
    </citation>
    <scope>NUCLEOTIDE SEQUENCE</scope>
    <source>
        <strain evidence="6">VB521301</strain>
    </source>
</reference>
<protein>
    <recommendedName>
        <fullName evidence="4">Pseudouridine synthase</fullName>
        <ecNumber evidence="4">5.4.99.-</ecNumber>
    </recommendedName>
</protein>
<dbReference type="GO" id="GO:0000455">
    <property type="term" value="P:enzyme-directed rRNA pseudouridine synthesis"/>
    <property type="evidence" value="ECO:0007669"/>
    <property type="project" value="UniProtKB-ARBA"/>
</dbReference>
<dbReference type="CDD" id="cd00165">
    <property type="entry name" value="S4"/>
    <property type="match status" value="1"/>
</dbReference>
<name>A0A0C1MYH6_9CYAN</name>
<dbReference type="EMBL" id="JHEG04000001">
    <property type="protein sequence ID" value="KAF3889113.1"/>
    <property type="molecule type" value="Genomic_DNA"/>
</dbReference>
<dbReference type="FunFam" id="3.10.290.10:FF:000003">
    <property type="entry name" value="Pseudouridine synthase"/>
    <property type="match status" value="1"/>
</dbReference>
<evidence type="ECO:0000256" key="1">
    <source>
        <dbReference type="ARBA" id="ARBA00008348"/>
    </source>
</evidence>
<dbReference type="RefSeq" id="WP_038074876.1">
    <property type="nucleotide sequence ID" value="NZ_JHEG04000001.1"/>
</dbReference>